<comment type="subcellular location">
    <subcellularLocation>
        <location evidence="1">Nucleus</location>
    </subcellularLocation>
</comment>
<keyword evidence="5 9" id="KW-0863">Zinc-finger</keyword>
<organism evidence="12 13">
    <name type="scientific">Paramormyrops kingsleyae</name>
    <dbReference type="NCBI Taxonomy" id="1676925"/>
    <lineage>
        <taxon>Eukaryota</taxon>
        <taxon>Metazoa</taxon>
        <taxon>Chordata</taxon>
        <taxon>Craniata</taxon>
        <taxon>Vertebrata</taxon>
        <taxon>Euteleostomi</taxon>
        <taxon>Actinopterygii</taxon>
        <taxon>Neopterygii</taxon>
        <taxon>Teleostei</taxon>
        <taxon>Osteoglossocephala</taxon>
        <taxon>Osteoglossomorpha</taxon>
        <taxon>Osteoglossiformes</taxon>
        <taxon>Mormyridae</taxon>
        <taxon>Paramormyrops</taxon>
    </lineage>
</organism>
<feature type="domain" description="C2H2-type" evidence="11">
    <location>
        <begin position="516"/>
        <end position="543"/>
    </location>
</feature>
<dbReference type="PROSITE" id="PS50157">
    <property type="entry name" value="ZINC_FINGER_C2H2_2"/>
    <property type="match status" value="6"/>
</dbReference>
<dbReference type="FunFam" id="3.30.160.60:FF:002281">
    <property type="match status" value="1"/>
</dbReference>
<dbReference type="KEGG" id="pki:111861058"/>
<proteinExistence type="inferred from homology"/>
<dbReference type="Proteomes" id="UP000261540">
    <property type="component" value="Unplaced"/>
</dbReference>
<feature type="domain" description="C2H2-type" evidence="11">
    <location>
        <begin position="404"/>
        <end position="431"/>
    </location>
</feature>
<dbReference type="Ensembl" id="ENSPKIT00000017240.1">
    <property type="protein sequence ID" value="ENSPKIP00000036296.1"/>
    <property type="gene ID" value="ENSPKIG00000014913.1"/>
</dbReference>
<dbReference type="Gene3D" id="3.30.160.60">
    <property type="entry name" value="Classic Zinc Finger"/>
    <property type="match status" value="5"/>
</dbReference>
<dbReference type="GO" id="GO:0000978">
    <property type="term" value="F:RNA polymerase II cis-regulatory region sequence-specific DNA binding"/>
    <property type="evidence" value="ECO:0007669"/>
    <property type="project" value="TreeGrafter"/>
</dbReference>
<evidence type="ECO:0000256" key="5">
    <source>
        <dbReference type="ARBA" id="ARBA00022771"/>
    </source>
</evidence>
<dbReference type="Pfam" id="PF00096">
    <property type="entry name" value="zf-C2H2"/>
    <property type="match status" value="4"/>
</dbReference>
<evidence type="ECO:0000256" key="4">
    <source>
        <dbReference type="ARBA" id="ARBA00022737"/>
    </source>
</evidence>
<dbReference type="OrthoDB" id="9439903at2759"/>
<protein>
    <submittedName>
        <fullName evidence="12">Oocyte zinc finger protein XlCOF7.1-like</fullName>
    </submittedName>
</protein>
<accession>A0A3B3T1T1</accession>
<keyword evidence="13" id="KW-1185">Reference proteome</keyword>
<reference evidence="12" key="2">
    <citation type="submission" date="2025-09" db="UniProtKB">
        <authorList>
            <consortium name="Ensembl"/>
        </authorList>
    </citation>
    <scope>IDENTIFICATION</scope>
</reference>
<dbReference type="AlphaFoldDB" id="A0A3B3T1T1"/>
<comment type="similarity">
    <text evidence="2">Belongs to the krueppel C2H2-type zinc-finger protein family.</text>
</comment>
<name>A0A3B3T1T1_9TELE</name>
<feature type="region of interest" description="Disordered" evidence="10">
    <location>
        <begin position="248"/>
        <end position="285"/>
    </location>
</feature>
<evidence type="ECO:0000259" key="11">
    <source>
        <dbReference type="PROSITE" id="PS50157"/>
    </source>
</evidence>
<reference evidence="12" key="1">
    <citation type="submission" date="2025-08" db="UniProtKB">
        <authorList>
            <consortium name="Ensembl"/>
        </authorList>
    </citation>
    <scope>IDENTIFICATION</scope>
</reference>
<evidence type="ECO:0000256" key="8">
    <source>
        <dbReference type="ARBA" id="ARBA00023242"/>
    </source>
</evidence>
<dbReference type="SUPFAM" id="SSF57667">
    <property type="entry name" value="beta-beta-alpha zinc fingers"/>
    <property type="match status" value="3"/>
</dbReference>
<feature type="domain" description="C2H2-type" evidence="11">
    <location>
        <begin position="460"/>
        <end position="487"/>
    </location>
</feature>
<dbReference type="GO" id="GO:0008270">
    <property type="term" value="F:zinc ion binding"/>
    <property type="evidence" value="ECO:0007669"/>
    <property type="project" value="UniProtKB-KW"/>
</dbReference>
<dbReference type="PANTHER" id="PTHR14003:SF25">
    <property type="entry name" value="GASTRULA ZINC FINGER PROTEIN XLCGF57.1"/>
    <property type="match status" value="1"/>
</dbReference>
<dbReference type="FunFam" id="3.30.160.60:FF:000759">
    <property type="entry name" value="zinc finger protein 16"/>
    <property type="match status" value="1"/>
</dbReference>
<dbReference type="GO" id="GO:0031519">
    <property type="term" value="C:PcG protein complex"/>
    <property type="evidence" value="ECO:0007669"/>
    <property type="project" value="TreeGrafter"/>
</dbReference>
<keyword evidence="8" id="KW-0539">Nucleus</keyword>
<evidence type="ECO:0000256" key="10">
    <source>
        <dbReference type="SAM" id="MobiDB-lite"/>
    </source>
</evidence>
<keyword evidence="6" id="KW-0862">Zinc</keyword>
<dbReference type="GeneTree" id="ENSGT01150000286939"/>
<feature type="compositionally biased region" description="Basic and acidic residues" evidence="10">
    <location>
        <begin position="208"/>
        <end position="217"/>
    </location>
</feature>
<dbReference type="PROSITE" id="PS00028">
    <property type="entry name" value="ZINC_FINGER_C2H2_1"/>
    <property type="match status" value="5"/>
</dbReference>
<evidence type="ECO:0000256" key="6">
    <source>
        <dbReference type="ARBA" id="ARBA00022833"/>
    </source>
</evidence>
<dbReference type="FunFam" id="3.30.160.60:FF:002343">
    <property type="entry name" value="Zinc finger protein 33A"/>
    <property type="match status" value="2"/>
</dbReference>
<dbReference type="GO" id="GO:0005667">
    <property type="term" value="C:transcription regulator complex"/>
    <property type="evidence" value="ECO:0007669"/>
    <property type="project" value="TreeGrafter"/>
</dbReference>
<keyword evidence="4" id="KW-0677">Repeat</keyword>
<dbReference type="InterPro" id="IPR036236">
    <property type="entry name" value="Znf_C2H2_sf"/>
</dbReference>
<evidence type="ECO:0000256" key="2">
    <source>
        <dbReference type="ARBA" id="ARBA00006991"/>
    </source>
</evidence>
<feature type="domain" description="C2H2-type" evidence="11">
    <location>
        <begin position="488"/>
        <end position="515"/>
    </location>
</feature>
<dbReference type="InterPro" id="IPR013087">
    <property type="entry name" value="Znf_C2H2_type"/>
</dbReference>
<feature type="region of interest" description="Disordered" evidence="10">
    <location>
        <begin position="203"/>
        <end position="229"/>
    </location>
</feature>
<dbReference type="FunFam" id="3.30.160.60:FF:001174">
    <property type="entry name" value="zinc finger protein 527 isoform X1"/>
    <property type="match status" value="1"/>
</dbReference>
<dbReference type="SMART" id="SM00355">
    <property type="entry name" value="ZnF_C2H2"/>
    <property type="match status" value="5"/>
</dbReference>
<feature type="domain" description="C2H2-type" evidence="11">
    <location>
        <begin position="544"/>
        <end position="569"/>
    </location>
</feature>
<feature type="compositionally biased region" description="Polar residues" evidence="10">
    <location>
        <begin position="264"/>
        <end position="284"/>
    </location>
</feature>
<evidence type="ECO:0000256" key="1">
    <source>
        <dbReference type="ARBA" id="ARBA00004123"/>
    </source>
</evidence>
<keyword evidence="3" id="KW-0479">Metal-binding</keyword>
<dbReference type="GO" id="GO:0000785">
    <property type="term" value="C:chromatin"/>
    <property type="evidence" value="ECO:0007669"/>
    <property type="project" value="TreeGrafter"/>
</dbReference>
<evidence type="ECO:0000256" key="7">
    <source>
        <dbReference type="ARBA" id="ARBA00023125"/>
    </source>
</evidence>
<evidence type="ECO:0000256" key="3">
    <source>
        <dbReference type="ARBA" id="ARBA00022723"/>
    </source>
</evidence>
<evidence type="ECO:0000256" key="9">
    <source>
        <dbReference type="PROSITE-ProRule" id="PRU00042"/>
    </source>
</evidence>
<evidence type="ECO:0000313" key="12">
    <source>
        <dbReference type="Ensembl" id="ENSPKIP00000036296.1"/>
    </source>
</evidence>
<sequence>MLYATPSPAAIRAQLASVMEALASAAVADIYKVVEESCVTLRLEITRSQKENAVLRSKMQTLELHIAQLTAQRAVEADGGAGAPRMHGSNKDCFSNEAQVTHSSLQTDGRLDGEDASVPPDTIQDECPKEVRESPTQINIKEERTEEDFGSIHSQGLVISGQRHEELISNCEQGSVGKRDVISEGDMEDPREQQPMHSDWELGALEGGSKKNNDGIKHRFQQPRANDGVERCSTLDCIQDRVYMLDNTHSQPGHLHSPEDNGAQAESSCSFTSEGDSKTFSGATEPQAAYGSAGFSDPTLSFLGPIDWNSAITSIDPGHVKIDFQIHSLWNEETVIGRVHPQQCNAERQDASVENVTGMCTPQAQIAVSEKTAELQSKPSCMKKNVTPKTGKTDFRVGRKEKRFSCTYYENNFSQSKDLETYQSPHTTEKPFSCVQCGKRFLHIRDLKGHQRVHTGEKPFSCSQCEKRFSYLHQLKTHQRVHTGEKPFSCAQCGKRFSQSSHIKRHQSVHTGEKRFSCTLCGKRFSQSCSLKVHQIVHTGERPFSCTRCGKTFSILGNLIRHQNVHIGK</sequence>
<dbReference type="GO" id="GO:0000981">
    <property type="term" value="F:DNA-binding transcription factor activity, RNA polymerase II-specific"/>
    <property type="evidence" value="ECO:0007669"/>
    <property type="project" value="TreeGrafter"/>
</dbReference>
<feature type="domain" description="C2H2-type" evidence="11">
    <location>
        <begin position="432"/>
        <end position="459"/>
    </location>
</feature>
<evidence type="ECO:0000313" key="13">
    <source>
        <dbReference type="Proteomes" id="UP000261540"/>
    </source>
</evidence>
<dbReference type="PANTHER" id="PTHR14003">
    <property type="entry name" value="TRANSCRIPTIONAL REPRESSOR PROTEIN YY"/>
    <property type="match status" value="1"/>
</dbReference>
<keyword evidence="7" id="KW-0238">DNA-binding</keyword>